<evidence type="ECO:0000313" key="4">
    <source>
        <dbReference type="Proteomes" id="UP000281112"/>
    </source>
</evidence>
<dbReference type="RefSeq" id="WP_124935556.1">
    <property type="nucleotide sequence ID" value="NZ_RJVQ01000001.1"/>
</dbReference>
<dbReference type="GO" id="GO:0071111">
    <property type="term" value="F:cyclic-guanylate-specific phosphodiesterase activity"/>
    <property type="evidence" value="ECO:0007669"/>
    <property type="project" value="InterPro"/>
</dbReference>
<dbReference type="InterPro" id="IPR043128">
    <property type="entry name" value="Rev_trsase/Diguanyl_cyclase"/>
</dbReference>
<name>A0A3N9U9J7_9VIBR</name>
<dbReference type="Proteomes" id="UP000281112">
    <property type="component" value="Unassembled WGS sequence"/>
</dbReference>
<sequence>MNSKSRLTSMAAIKQVTNLIHDMTDDDVYSRAVALIHELFSTSLTTVITLDHRGHCSHIRAISSVFPTNYYLLDELQPIISRHFNSHRKQDHIIPQGISAQFPDSHVLTNNQIEGYVGTTILTDKGEVLGVLISLTKDTITEPDDILDWHNFASQLIIKHAFCLRCQSKTEGLFQKLNYEVSHDNLTGMMNRSYLADTLERLVSVSQTNLQFTLVLLDIDNFKSINDIYGNYIGDQVLKSIAVAIKSIITDEKLSFRIAADEFAFITFNEEPIKVCETILNTISRGYSNSSLFIKLSARVGLATQLEQQLEADQLILNASLALKEGKNSSRKISCFNTLLLDQYHRRTLVIEELKNELNKESKSDSELFVVFQPIVHRDRQDWDCFEVLTRWQNARLGTVSPAEFIASAEQSGLMIELGKHILHKACEAKALVEEKIGRPIHLSINCSAQELNQSQNYFETFTNMIREWGFSPCDFTIEITETALLTNNQMVNDILHQLRDAGFKIALDDFGTGYSSLNYVHSYPVDCIKIDASFVKNMLINPTSEKIVKLIIQLAEQLEFDLVAEGVEDNTALERLHAMGCQRIQGYFYSKPLHPTAMIKRLSDNPAKD</sequence>
<dbReference type="InterPro" id="IPR029787">
    <property type="entry name" value="Nucleotide_cyclase"/>
</dbReference>
<dbReference type="SMART" id="SM00052">
    <property type="entry name" value="EAL"/>
    <property type="match status" value="1"/>
</dbReference>
<dbReference type="CDD" id="cd01949">
    <property type="entry name" value="GGDEF"/>
    <property type="match status" value="1"/>
</dbReference>
<dbReference type="AlphaFoldDB" id="A0A3N9U9J7"/>
<dbReference type="InterPro" id="IPR000160">
    <property type="entry name" value="GGDEF_dom"/>
</dbReference>
<dbReference type="PANTHER" id="PTHR33121:SF79">
    <property type="entry name" value="CYCLIC DI-GMP PHOSPHODIESTERASE PDED-RELATED"/>
    <property type="match status" value="1"/>
</dbReference>
<feature type="domain" description="EAL" evidence="1">
    <location>
        <begin position="351"/>
        <end position="607"/>
    </location>
</feature>
<keyword evidence="4" id="KW-1185">Reference proteome</keyword>
<dbReference type="SUPFAM" id="SSF55073">
    <property type="entry name" value="Nucleotide cyclase"/>
    <property type="match status" value="1"/>
</dbReference>
<dbReference type="Pfam" id="PF00563">
    <property type="entry name" value="EAL"/>
    <property type="match status" value="1"/>
</dbReference>
<accession>A0A3N9U9J7</accession>
<dbReference type="PANTHER" id="PTHR33121">
    <property type="entry name" value="CYCLIC DI-GMP PHOSPHODIESTERASE PDEF"/>
    <property type="match status" value="1"/>
</dbReference>
<proteinExistence type="predicted"/>
<dbReference type="InterPro" id="IPR001633">
    <property type="entry name" value="EAL_dom"/>
</dbReference>
<evidence type="ECO:0000259" key="2">
    <source>
        <dbReference type="PROSITE" id="PS50887"/>
    </source>
</evidence>
<dbReference type="OrthoDB" id="9787514at2"/>
<dbReference type="SUPFAM" id="SSF141868">
    <property type="entry name" value="EAL domain-like"/>
    <property type="match status" value="1"/>
</dbReference>
<protein>
    <submittedName>
        <fullName evidence="3">Phosphodiesterase</fullName>
    </submittedName>
</protein>
<dbReference type="Gene3D" id="3.20.20.450">
    <property type="entry name" value="EAL domain"/>
    <property type="match status" value="1"/>
</dbReference>
<evidence type="ECO:0000313" key="3">
    <source>
        <dbReference type="EMBL" id="RQW64906.1"/>
    </source>
</evidence>
<reference evidence="3 4" key="1">
    <citation type="submission" date="2018-11" db="EMBL/GenBank/DDBJ databases">
        <title>Vibrio LJC006 sp. nov., isolated from seawater during the bloom of the enteromorpha.</title>
        <authorList>
            <person name="Liang J."/>
        </authorList>
    </citation>
    <scope>NUCLEOTIDE SEQUENCE [LARGE SCALE GENOMIC DNA]</scope>
    <source>
        <strain evidence="3 4">LJC006</strain>
    </source>
</reference>
<dbReference type="Gene3D" id="3.30.70.270">
    <property type="match status" value="1"/>
</dbReference>
<dbReference type="PROSITE" id="PS50883">
    <property type="entry name" value="EAL"/>
    <property type="match status" value="1"/>
</dbReference>
<comment type="caution">
    <text evidence="3">The sequence shown here is derived from an EMBL/GenBank/DDBJ whole genome shotgun (WGS) entry which is preliminary data.</text>
</comment>
<gene>
    <name evidence="3" type="ORF">EES38_02390</name>
</gene>
<dbReference type="InterPro" id="IPR050706">
    <property type="entry name" value="Cyclic-di-GMP_PDE-like"/>
</dbReference>
<feature type="domain" description="GGDEF" evidence="2">
    <location>
        <begin position="210"/>
        <end position="338"/>
    </location>
</feature>
<organism evidence="3 4">
    <name type="scientific">Vibrio viridaestus</name>
    <dbReference type="NCBI Taxonomy" id="2487322"/>
    <lineage>
        <taxon>Bacteria</taxon>
        <taxon>Pseudomonadati</taxon>
        <taxon>Pseudomonadota</taxon>
        <taxon>Gammaproteobacteria</taxon>
        <taxon>Vibrionales</taxon>
        <taxon>Vibrionaceae</taxon>
        <taxon>Vibrio</taxon>
    </lineage>
</organism>
<evidence type="ECO:0000259" key="1">
    <source>
        <dbReference type="PROSITE" id="PS50883"/>
    </source>
</evidence>
<dbReference type="CDD" id="cd01948">
    <property type="entry name" value="EAL"/>
    <property type="match status" value="1"/>
</dbReference>
<dbReference type="PROSITE" id="PS50887">
    <property type="entry name" value="GGDEF"/>
    <property type="match status" value="1"/>
</dbReference>
<dbReference type="EMBL" id="RJVQ01000001">
    <property type="protein sequence ID" value="RQW64906.1"/>
    <property type="molecule type" value="Genomic_DNA"/>
</dbReference>
<dbReference type="InterPro" id="IPR035919">
    <property type="entry name" value="EAL_sf"/>
</dbReference>
<dbReference type="NCBIfam" id="TIGR00254">
    <property type="entry name" value="GGDEF"/>
    <property type="match status" value="1"/>
</dbReference>
<dbReference type="Pfam" id="PF00990">
    <property type="entry name" value="GGDEF"/>
    <property type="match status" value="1"/>
</dbReference>
<dbReference type="SMART" id="SM00267">
    <property type="entry name" value="GGDEF"/>
    <property type="match status" value="1"/>
</dbReference>